<accession>A0AAQ4DMC7</accession>
<evidence type="ECO:0000313" key="2">
    <source>
        <dbReference type="Proteomes" id="UP001321473"/>
    </source>
</evidence>
<evidence type="ECO:0000313" key="1">
    <source>
        <dbReference type="EMBL" id="KAK8763617.1"/>
    </source>
</evidence>
<dbReference type="Proteomes" id="UP001321473">
    <property type="component" value="Unassembled WGS sequence"/>
</dbReference>
<dbReference type="AlphaFoldDB" id="A0AAQ4DMC7"/>
<reference evidence="1 2" key="1">
    <citation type="journal article" date="2023" name="Arcadia Sci">
        <title>De novo assembly of a long-read Amblyomma americanum tick genome.</title>
        <authorList>
            <person name="Chou S."/>
            <person name="Poskanzer K.E."/>
            <person name="Rollins M."/>
            <person name="Thuy-Boun P.S."/>
        </authorList>
    </citation>
    <scope>NUCLEOTIDE SEQUENCE [LARGE SCALE GENOMIC DNA]</scope>
    <source>
        <strain evidence="1">F_SG_1</strain>
        <tissue evidence="1">Salivary glands</tissue>
    </source>
</reference>
<comment type="caution">
    <text evidence="1">The sequence shown here is derived from an EMBL/GenBank/DDBJ whole genome shotgun (WGS) entry which is preliminary data.</text>
</comment>
<name>A0AAQ4DMC7_AMBAM</name>
<gene>
    <name evidence="1" type="ORF">V5799_033777</name>
</gene>
<proteinExistence type="predicted"/>
<keyword evidence="2" id="KW-1185">Reference proteome</keyword>
<organism evidence="1 2">
    <name type="scientific">Amblyomma americanum</name>
    <name type="common">Lone star tick</name>
    <dbReference type="NCBI Taxonomy" id="6943"/>
    <lineage>
        <taxon>Eukaryota</taxon>
        <taxon>Metazoa</taxon>
        <taxon>Ecdysozoa</taxon>
        <taxon>Arthropoda</taxon>
        <taxon>Chelicerata</taxon>
        <taxon>Arachnida</taxon>
        <taxon>Acari</taxon>
        <taxon>Parasitiformes</taxon>
        <taxon>Ixodida</taxon>
        <taxon>Ixodoidea</taxon>
        <taxon>Ixodidae</taxon>
        <taxon>Amblyomminae</taxon>
        <taxon>Amblyomma</taxon>
    </lineage>
</organism>
<dbReference type="EMBL" id="JARKHS020029161">
    <property type="protein sequence ID" value="KAK8763617.1"/>
    <property type="molecule type" value="Genomic_DNA"/>
</dbReference>
<sequence length="117" mass="13193">MTIALKFAPFQASQVSRCWSSQLLNQFHSIFEFPPLSLLAKPNDNGGMESLQPMTIALKFNIPENTVNLWPYLVVAIISSNCTPLPVQKPLIHPQVRIPASTKRTVKYYKATRVKSH</sequence>
<protein>
    <submittedName>
        <fullName evidence="1">Uncharacterized protein</fullName>
    </submittedName>
</protein>